<feature type="domain" description="Gfo/Idh/MocA-like oxidoreductase N-terminal" evidence="1">
    <location>
        <begin position="2"/>
        <end position="116"/>
    </location>
</feature>
<dbReference type="Pfam" id="PF22725">
    <property type="entry name" value="GFO_IDH_MocA_C3"/>
    <property type="match status" value="1"/>
</dbReference>
<organism evidence="3 4">
    <name type="scientific">Hydrogenoanaerobacterium saccharovorans</name>
    <dbReference type="NCBI Taxonomy" id="474960"/>
    <lineage>
        <taxon>Bacteria</taxon>
        <taxon>Bacillati</taxon>
        <taxon>Bacillota</taxon>
        <taxon>Clostridia</taxon>
        <taxon>Eubacteriales</taxon>
        <taxon>Oscillospiraceae</taxon>
        <taxon>Hydrogenoanaerobacterium</taxon>
    </lineage>
</organism>
<evidence type="ECO:0000313" key="4">
    <source>
        <dbReference type="Proteomes" id="UP000199158"/>
    </source>
</evidence>
<dbReference type="Pfam" id="PF01408">
    <property type="entry name" value="GFO_IDH_MocA"/>
    <property type="match status" value="1"/>
</dbReference>
<name>A0A1H8BGA9_9FIRM</name>
<dbReference type="Gene3D" id="3.30.360.10">
    <property type="entry name" value="Dihydrodipicolinate Reductase, domain 2"/>
    <property type="match status" value="1"/>
</dbReference>
<dbReference type="GO" id="GO:0000166">
    <property type="term" value="F:nucleotide binding"/>
    <property type="evidence" value="ECO:0007669"/>
    <property type="project" value="InterPro"/>
</dbReference>
<feature type="domain" description="GFO/IDH/MocA-like oxidoreductase" evidence="2">
    <location>
        <begin position="152"/>
        <end position="246"/>
    </location>
</feature>
<protein>
    <submittedName>
        <fullName evidence="3">Predicted dehydrogenase</fullName>
    </submittedName>
</protein>
<evidence type="ECO:0000259" key="2">
    <source>
        <dbReference type="Pfam" id="PF22725"/>
    </source>
</evidence>
<dbReference type="InterPro" id="IPR055170">
    <property type="entry name" value="GFO_IDH_MocA-like_dom"/>
</dbReference>
<dbReference type="EMBL" id="FOCG01000001">
    <property type="protein sequence ID" value="SEM81164.1"/>
    <property type="molecule type" value="Genomic_DNA"/>
</dbReference>
<dbReference type="RefSeq" id="WP_092753821.1">
    <property type="nucleotide sequence ID" value="NZ_FOCG01000001.1"/>
</dbReference>
<dbReference type="OrthoDB" id="9783105at2"/>
<dbReference type="InterPro" id="IPR036291">
    <property type="entry name" value="NAD(P)-bd_dom_sf"/>
</dbReference>
<evidence type="ECO:0000313" key="3">
    <source>
        <dbReference type="EMBL" id="SEM81164.1"/>
    </source>
</evidence>
<dbReference type="InterPro" id="IPR000683">
    <property type="entry name" value="Gfo/Idh/MocA-like_OxRdtase_N"/>
</dbReference>
<dbReference type="SUPFAM" id="SSF55347">
    <property type="entry name" value="Glyceraldehyde-3-phosphate dehydrogenase-like, C-terminal domain"/>
    <property type="match status" value="1"/>
</dbReference>
<keyword evidence="4" id="KW-1185">Reference proteome</keyword>
<dbReference type="Proteomes" id="UP000199158">
    <property type="component" value="Unassembled WGS sequence"/>
</dbReference>
<proteinExistence type="predicted"/>
<dbReference type="SUPFAM" id="SSF51735">
    <property type="entry name" value="NAD(P)-binding Rossmann-fold domains"/>
    <property type="match status" value="1"/>
</dbReference>
<dbReference type="PANTHER" id="PTHR43054">
    <property type="match status" value="1"/>
</dbReference>
<dbReference type="STRING" id="474960.SAMN05216180_1853"/>
<dbReference type="AlphaFoldDB" id="A0A1H8BGA9"/>
<sequence length="328" mass="36352">MKLATVGTSWITERFLKAAVVTQGLEPYGVFSRNIDKAKAFGAPYGASVFYNDYQQLLDDPNVEIVYIGAPNSLHFSYMDRAIDAGKAVICEKPFVSTMKEFQQIKRKVVEKRAFVFEAITTLSMPNYTSIKENLQKIAPVHIAKVDFSQFSSRYPQLQAGERTNIFDPAFSGGALYDLGVYGVHLAVGLFGAPQDVVCFCNNKQYGVDISGMLLLKYPDKVCNITFSKDTHSTTITEFQGEKGYLTVRGSTGRCDCIGLALVGEDEQDISLEQSDNPMEYEAAAFVKAIQNDDWNYVMQALNQSETVMDILCKARKSAGIVFEADKA</sequence>
<gene>
    <name evidence="3" type="ORF">SAMN05216180_1853</name>
</gene>
<dbReference type="PANTHER" id="PTHR43054:SF1">
    <property type="entry name" value="SCYLLO-INOSITOL 2-DEHYDROGENASE (NADP(+)) IOLU"/>
    <property type="match status" value="1"/>
</dbReference>
<evidence type="ECO:0000259" key="1">
    <source>
        <dbReference type="Pfam" id="PF01408"/>
    </source>
</evidence>
<reference evidence="3 4" key="1">
    <citation type="submission" date="2016-10" db="EMBL/GenBank/DDBJ databases">
        <authorList>
            <person name="de Groot N.N."/>
        </authorList>
    </citation>
    <scope>NUCLEOTIDE SEQUENCE [LARGE SCALE GENOMIC DNA]</scope>
    <source>
        <strain evidence="3 4">CGMCC 1.5070</strain>
    </source>
</reference>
<accession>A0A1H8BGA9</accession>
<dbReference type="Gene3D" id="3.40.50.720">
    <property type="entry name" value="NAD(P)-binding Rossmann-like Domain"/>
    <property type="match status" value="1"/>
</dbReference>